<evidence type="ECO:0000256" key="5">
    <source>
        <dbReference type="ARBA" id="ARBA00033172"/>
    </source>
</evidence>
<keyword evidence="11" id="KW-1185">Reference proteome</keyword>
<sequence length="479" mass="50585">MTDHVTALPDLPRPVPNLTCGATVTGSEVIDCRLLVQSDPAPDARLAADGAWEIGVPESTVPLTDFLAPEEDPRILDDGWRTAGATLLRRLTALVEAHPVKAKRHLVQIRVPESTTRRHLRNLAQGLAAAGSPVTLSRKDSGPVVRDIRVDLTDVAPEIAAAADRELRLGGILGAATALARDLDAVPDGARTADWWRTTARSMVGGLPGLRVKVRGPGWLERKGFQALRSVSADPLESAALVEIIWDPAAADGDLTDERPDTVLVGGGAVAATVRALAQLRSPRKVLGLVPVTGVLRAPHPPLPGRPDEIIEHLGGLTTQLNIAGEEAHRLQLAARLATADTVAHAARRYRPRRIVTVGPTTVAAKVALGTRTGALFCPDDTLARRITLRGAKVGERWWPMPLVADLQSAVSSEAADLTGEPTGPAALAAALYLDRFSGDIPLIHLDTAGPAVADAPTPDTGRGPTGFAARSLVEWLRK</sequence>
<dbReference type="InterPro" id="IPR011356">
    <property type="entry name" value="Leucine_aapep/pepB"/>
</dbReference>
<evidence type="ECO:0000256" key="8">
    <source>
        <dbReference type="ARBA" id="ARBA00050061"/>
    </source>
</evidence>
<name>S4XF14_9CORY</name>
<dbReference type="EMBL" id="CP003696">
    <property type="protein sequence ID" value="AGP31164.1"/>
    <property type="molecule type" value="Genomic_DNA"/>
</dbReference>
<evidence type="ECO:0000256" key="1">
    <source>
        <dbReference type="ARBA" id="ARBA00009528"/>
    </source>
</evidence>
<dbReference type="Gene3D" id="3.40.630.10">
    <property type="entry name" value="Zn peptidases"/>
    <property type="match status" value="2"/>
</dbReference>
<evidence type="ECO:0000313" key="10">
    <source>
        <dbReference type="EMBL" id="AGP31164.1"/>
    </source>
</evidence>
<comment type="similarity">
    <text evidence="1">Belongs to the peptidase M17 family.</text>
</comment>
<evidence type="ECO:0000256" key="2">
    <source>
        <dbReference type="ARBA" id="ARBA00022438"/>
    </source>
</evidence>
<dbReference type="GO" id="GO:0005737">
    <property type="term" value="C:cytoplasm"/>
    <property type="evidence" value="ECO:0007669"/>
    <property type="project" value="InterPro"/>
</dbReference>
<dbReference type="InterPro" id="IPR000819">
    <property type="entry name" value="Peptidase_M17_C"/>
</dbReference>
<protein>
    <recommendedName>
        <fullName evidence="7">Probable cytosol aminopeptidase</fullName>
    </recommendedName>
    <alternativeName>
        <fullName evidence="8">Leucine aminopeptidase</fullName>
    </alternativeName>
    <alternativeName>
        <fullName evidence="5">Leucyl aminopeptidase</fullName>
    </alternativeName>
</protein>
<dbReference type="AlphaFoldDB" id="S4XF14"/>
<evidence type="ECO:0000256" key="4">
    <source>
        <dbReference type="ARBA" id="ARBA00022801"/>
    </source>
</evidence>
<evidence type="ECO:0000256" key="3">
    <source>
        <dbReference type="ARBA" id="ARBA00022670"/>
    </source>
</evidence>
<dbReference type="HOGENOM" id="CLU_013734_2_2_11"/>
<dbReference type="RefSeq" id="WP_020441525.1">
    <property type="nucleotide sequence ID" value="NC_021663.1"/>
</dbReference>
<dbReference type="Pfam" id="PF00883">
    <property type="entry name" value="Peptidase_M17"/>
    <property type="match status" value="1"/>
</dbReference>
<dbReference type="SUPFAM" id="SSF53187">
    <property type="entry name" value="Zn-dependent exopeptidases"/>
    <property type="match status" value="1"/>
</dbReference>
<dbReference type="GO" id="GO:0030145">
    <property type="term" value="F:manganese ion binding"/>
    <property type="evidence" value="ECO:0007669"/>
    <property type="project" value="InterPro"/>
</dbReference>
<reference evidence="10 11" key="1">
    <citation type="submission" date="2012-06" db="EMBL/GenBank/DDBJ databases">
        <title>Complete genome sequence of Corynebacterium terpenotabidum Y-11 (=DSM 44721).</title>
        <authorList>
            <person name="Ruckert C."/>
            <person name="Albersmeier A."/>
            <person name="Al-Dilaimi A."/>
            <person name="Szczepanowski R."/>
            <person name="Kalinowski J."/>
        </authorList>
    </citation>
    <scope>NUCLEOTIDE SEQUENCE [LARGE SCALE GENOMIC DNA]</scope>
    <source>
        <strain evidence="10 11">Y-11</strain>
    </source>
</reference>
<keyword evidence="2 10" id="KW-0031">Aminopeptidase</keyword>
<dbReference type="GO" id="GO:0006508">
    <property type="term" value="P:proteolysis"/>
    <property type="evidence" value="ECO:0007669"/>
    <property type="project" value="UniProtKB-KW"/>
</dbReference>
<dbReference type="STRING" id="1200352.A606_07585"/>
<organism evidence="10 11">
    <name type="scientific">Corynebacterium terpenotabidum Y-11</name>
    <dbReference type="NCBI Taxonomy" id="1200352"/>
    <lineage>
        <taxon>Bacteria</taxon>
        <taxon>Bacillati</taxon>
        <taxon>Actinomycetota</taxon>
        <taxon>Actinomycetes</taxon>
        <taxon>Mycobacteriales</taxon>
        <taxon>Corynebacteriaceae</taxon>
        <taxon>Corynebacterium</taxon>
    </lineage>
</organism>
<dbReference type="Proteomes" id="UP000014809">
    <property type="component" value="Chromosome"/>
</dbReference>
<evidence type="ECO:0000256" key="7">
    <source>
        <dbReference type="ARBA" id="ARBA00050021"/>
    </source>
</evidence>
<comment type="function">
    <text evidence="6">Presumably involved in the processing and regular turnover of intracellular proteins. Catalyzes the removal of unsubstituted N-terminal amino acids from various peptides.</text>
</comment>
<keyword evidence="3" id="KW-0645">Protease</keyword>
<keyword evidence="4" id="KW-0378">Hydrolase</keyword>
<proteinExistence type="inferred from homology"/>
<dbReference type="PANTHER" id="PTHR11963">
    <property type="entry name" value="LEUCINE AMINOPEPTIDASE-RELATED"/>
    <property type="match status" value="1"/>
</dbReference>
<dbReference type="PATRIC" id="fig|1200352.3.peg.1547"/>
<evidence type="ECO:0000259" key="9">
    <source>
        <dbReference type="Pfam" id="PF00883"/>
    </source>
</evidence>
<dbReference type="eggNOG" id="COG0260">
    <property type="taxonomic scope" value="Bacteria"/>
</dbReference>
<dbReference type="PANTHER" id="PTHR11963:SF23">
    <property type="entry name" value="CYTOSOL AMINOPEPTIDASE"/>
    <property type="match status" value="1"/>
</dbReference>
<accession>S4XF14</accession>
<dbReference type="GO" id="GO:0070006">
    <property type="term" value="F:metalloaminopeptidase activity"/>
    <property type="evidence" value="ECO:0007669"/>
    <property type="project" value="InterPro"/>
</dbReference>
<evidence type="ECO:0000256" key="6">
    <source>
        <dbReference type="ARBA" id="ARBA00049972"/>
    </source>
</evidence>
<gene>
    <name evidence="10" type="ORF">A606_07585</name>
</gene>
<evidence type="ECO:0000313" key="11">
    <source>
        <dbReference type="Proteomes" id="UP000014809"/>
    </source>
</evidence>
<dbReference type="KEGG" id="cter:A606_07585"/>
<feature type="domain" description="Cytosol aminopeptidase" evidence="9">
    <location>
        <begin position="265"/>
        <end position="474"/>
    </location>
</feature>